<feature type="transmembrane region" description="Helical" evidence="1">
    <location>
        <begin position="147"/>
        <end position="174"/>
    </location>
</feature>
<dbReference type="EMBL" id="CVMT01000007">
    <property type="protein sequence ID" value="CRG89943.1"/>
    <property type="molecule type" value="Genomic_DNA"/>
</dbReference>
<keyword evidence="1" id="KW-1133">Transmembrane helix</keyword>
<sequence>MDIEQFIPDVLCFAGEIVSQVSQFGGQTINDVGCGTATFIHDVADTSEAITEAVTETGLDFTNGVADCIRAVRIAPLSDIAADIVEGSVEMAAGAVNMGVGLPIMRLEITRSAPEIWKRIRVIRAWLYNVAYDVILEKMKNVSLPDALLLAIVMVIFRLVTISFMFVVSTIMLLRKFVSICIGSAMKFRFPLQCFLRWRFQSTTAEE</sequence>
<accession>A0A0U1M2W5</accession>
<dbReference type="OrthoDB" id="10563617at2759"/>
<dbReference type="AlphaFoldDB" id="A0A0U1M2W5"/>
<keyword evidence="3" id="KW-1185">Reference proteome</keyword>
<evidence type="ECO:0000313" key="2">
    <source>
        <dbReference type="EMBL" id="CRG89943.1"/>
    </source>
</evidence>
<keyword evidence="1" id="KW-0812">Transmembrane</keyword>
<protein>
    <submittedName>
        <fullName evidence="2">Uncharacterized protein</fullName>
    </submittedName>
</protein>
<proteinExistence type="predicted"/>
<gene>
    <name evidence="2" type="ORF">PISL3812_06982</name>
</gene>
<evidence type="ECO:0000313" key="3">
    <source>
        <dbReference type="Proteomes" id="UP000054383"/>
    </source>
</evidence>
<dbReference type="Proteomes" id="UP000054383">
    <property type="component" value="Unassembled WGS sequence"/>
</dbReference>
<organism evidence="2 3">
    <name type="scientific">Talaromyces islandicus</name>
    <name type="common">Penicillium islandicum</name>
    <dbReference type="NCBI Taxonomy" id="28573"/>
    <lineage>
        <taxon>Eukaryota</taxon>
        <taxon>Fungi</taxon>
        <taxon>Dikarya</taxon>
        <taxon>Ascomycota</taxon>
        <taxon>Pezizomycotina</taxon>
        <taxon>Eurotiomycetes</taxon>
        <taxon>Eurotiomycetidae</taxon>
        <taxon>Eurotiales</taxon>
        <taxon>Trichocomaceae</taxon>
        <taxon>Talaromyces</taxon>
        <taxon>Talaromyces sect. Islandici</taxon>
    </lineage>
</organism>
<reference evidence="2 3" key="1">
    <citation type="submission" date="2015-04" db="EMBL/GenBank/DDBJ databases">
        <authorList>
            <person name="Syromyatnikov M.Y."/>
            <person name="Popov V.N."/>
        </authorList>
    </citation>
    <scope>NUCLEOTIDE SEQUENCE [LARGE SCALE GENOMIC DNA]</scope>
    <source>
        <strain evidence="2">WF-38-12</strain>
    </source>
</reference>
<evidence type="ECO:0000256" key="1">
    <source>
        <dbReference type="SAM" id="Phobius"/>
    </source>
</evidence>
<keyword evidence="1" id="KW-0472">Membrane</keyword>
<name>A0A0U1M2W5_TALIS</name>